<sequence>MRCITEKSVLVGADFENVSHNVGWHSHLITIGGRWFVSETLLQDFNAITSQLHLAVNPSGDVVPGVNRGGQVCLQLVYA</sequence>
<dbReference type="AlphaFoldDB" id="A0A6A4D8H3"/>
<gene>
    <name evidence="1" type="ORF">PF001_g14257</name>
</gene>
<evidence type="ECO:0000313" key="1">
    <source>
        <dbReference type="EMBL" id="KAE9301864.1"/>
    </source>
</evidence>
<dbReference type="EMBL" id="QXGE01000877">
    <property type="protein sequence ID" value="KAE9301864.1"/>
    <property type="molecule type" value="Genomic_DNA"/>
</dbReference>
<organism evidence="1 2">
    <name type="scientific">Phytophthora fragariae</name>
    <dbReference type="NCBI Taxonomy" id="53985"/>
    <lineage>
        <taxon>Eukaryota</taxon>
        <taxon>Sar</taxon>
        <taxon>Stramenopiles</taxon>
        <taxon>Oomycota</taxon>
        <taxon>Peronosporomycetes</taxon>
        <taxon>Peronosporales</taxon>
        <taxon>Peronosporaceae</taxon>
        <taxon>Phytophthora</taxon>
    </lineage>
</organism>
<proteinExistence type="predicted"/>
<comment type="caution">
    <text evidence="1">The sequence shown here is derived from an EMBL/GenBank/DDBJ whole genome shotgun (WGS) entry which is preliminary data.</text>
</comment>
<accession>A0A6A4D8H3</accession>
<name>A0A6A4D8H3_9STRA</name>
<protein>
    <submittedName>
        <fullName evidence="1">Uncharacterized protein</fullName>
    </submittedName>
</protein>
<evidence type="ECO:0000313" key="2">
    <source>
        <dbReference type="Proteomes" id="UP000437068"/>
    </source>
</evidence>
<reference evidence="1 2" key="1">
    <citation type="submission" date="2018-08" db="EMBL/GenBank/DDBJ databases">
        <title>Genomic investigation of the strawberry pathogen Phytophthora fragariae indicates pathogenicity is determined by transcriptional variation in three key races.</title>
        <authorList>
            <person name="Adams T.M."/>
            <person name="Armitage A.D."/>
            <person name="Sobczyk M.K."/>
            <person name="Bates H.J."/>
            <person name="Dunwell J.M."/>
            <person name="Nellist C.F."/>
            <person name="Harrison R.J."/>
        </authorList>
    </citation>
    <scope>NUCLEOTIDE SEQUENCE [LARGE SCALE GENOMIC DNA]</scope>
    <source>
        <strain evidence="1 2">A4</strain>
    </source>
</reference>
<dbReference type="Proteomes" id="UP000437068">
    <property type="component" value="Unassembled WGS sequence"/>
</dbReference>